<dbReference type="HOGENOM" id="CLU_1929217_0_0_1"/>
<name>K0KZB3_WICCF</name>
<dbReference type="InParanoid" id="K0KZB3"/>
<accession>K0KZB3</accession>
<proteinExistence type="predicted"/>
<reference evidence="1 2" key="1">
    <citation type="journal article" date="2012" name="Eukaryot. Cell">
        <title>Draft genome sequence of Wickerhamomyces ciferrii NRRL Y-1031 F-60-10.</title>
        <authorList>
            <person name="Schneider J."/>
            <person name="Andrea H."/>
            <person name="Blom J."/>
            <person name="Jaenicke S."/>
            <person name="Ruckert C."/>
            <person name="Schorsch C."/>
            <person name="Szczepanowski R."/>
            <person name="Farwick M."/>
            <person name="Goesmann A."/>
            <person name="Puhler A."/>
            <person name="Schaffer S."/>
            <person name="Tauch A."/>
            <person name="Kohler T."/>
            <person name="Brinkrolf K."/>
        </authorList>
    </citation>
    <scope>NUCLEOTIDE SEQUENCE [LARGE SCALE GENOMIC DNA]</scope>
    <source>
        <strain evidence="2">ATCC 14091 / BCRC 22168 / CBS 111 / JCM 3599 / NBRC 0793 / NRRL Y-1031 F-60-10</strain>
    </source>
</reference>
<gene>
    <name evidence="1" type="ORF">BN7_6066</name>
</gene>
<sequence length="131" mass="14945">MSSKGTAAGKEKVQIKKDQEVITTADQEVQDHPSDKEYVKDLVSLKYSDNLEAPLIYQDNNNDRQLVNNKAANNQIQKLCNEILLKNVVESSSRNIENLKKDIISSIKSYFNIESNFQWKSLADTDSDMEF</sequence>
<dbReference type="Proteomes" id="UP000009328">
    <property type="component" value="Unassembled WGS sequence"/>
</dbReference>
<evidence type="ECO:0000313" key="2">
    <source>
        <dbReference type="Proteomes" id="UP000009328"/>
    </source>
</evidence>
<keyword evidence="2" id="KW-1185">Reference proteome</keyword>
<comment type="caution">
    <text evidence="1">The sequence shown here is derived from an EMBL/GenBank/DDBJ whole genome shotgun (WGS) entry which is preliminary data.</text>
</comment>
<organism evidence="1 2">
    <name type="scientific">Wickerhamomyces ciferrii (strain ATCC 14091 / BCRC 22168 / CBS 111 / JCM 3599 / NBRC 0793 / NRRL Y-1031 F-60-10)</name>
    <name type="common">Yeast</name>
    <name type="synonym">Pichia ciferrii</name>
    <dbReference type="NCBI Taxonomy" id="1206466"/>
    <lineage>
        <taxon>Eukaryota</taxon>
        <taxon>Fungi</taxon>
        <taxon>Dikarya</taxon>
        <taxon>Ascomycota</taxon>
        <taxon>Saccharomycotina</taxon>
        <taxon>Saccharomycetes</taxon>
        <taxon>Phaffomycetales</taxon>
        <taxon>Wickerhamomycetaceae</taxon>
        <taxon>Wickerhamomyces</taxon>
    </lineage>
</organism>
<protein>
    <submittedName>
        <fullName evidence="1">Uncharacterized protein</fullName>
    </submittedName>
</protein>
<dbReference type="EMBL" id="CAIF01000246">
    <property type="protein sequence ID" value="CCH46473.1"/>
    <property type="molecule type" value="Genomic_DNA"/>
</dbReference>
<evidence type="ECO:0000313" key="1">
    <source>
        <dbReference type="EMBL" id="CCH46473.1"/>
    </source>
</evidence>
<dbReference type="AlphaFoldDB" id="K0KZB3"/>